<dbReference type="AlphaFoldDB" id="A0A7L0WIC2"/>
<dbReference type="EMBL" id="VXAV01006915">
    <property type="protein sequence ID" value="NXL90304.1"/>
    <property type="molecule type" value="Genomic_DNA"/>
</dbReference>
<name>A0A7L0WIC2_ALELA</name>
<dbReference type="InterPro" id="IPR026702">
    <property type="entry name" value="CCDC83"/>
</dbReference>
<feature type="non-terminal residue" evidence="2">
    <location>
        <position position="1"/>
    </location>
</feature>
<keyword evidence="3" id="KW-1185">Reference proteome</keyword>
<gene>
    <name evidence="2" type="primary">Ccdc83_0</name>
    <name evidence="2" type="ORF">ALELAT_R06803</name>
</gene>
<reference evidence="2 3" key="1">
    <citation type="submission" date="2019-09" db="EMBL/GenBank/DDBJ databases">
        <title>Bird 10,000 Genomes (B10K) Project - Family phase.</title>
        <authorList>
            <person name="Zhang G."/>
        </authorList>
    </citation>
    <scope>NUCLEOTIDE SEQUENCE [LARGE SCALE GENOMIC DNA]</scope>
    <source>
        <strain evidence="2">B10K-DU-001-39</strain>
        <tissue evidence="2">Muscle</tissue>
    </source>
</reference>
<evidence type="ECO:0000313" key="3">
    <source>
        <dbReference type="Proteomes" id="UP000562322"/>
    </source>
</evidence>
<keyword evidence="1" id="KW-0175">Coiled coil</keyword>
<protein>
    <submittedName>
        <fullName evidence="2">CCD83 protein</fullName>
    </submittedName>
</protein>
<dbReference type="Proteomes" id="UP000562322">
    <property type="component" value="Unassembled WGS sequence"/>
</dbReference>
<dbReference type="PANTHER" id="PTHR21468">
    <property type="entry name" value="HSD9"/>
    <property type="match status" value="1"/>
</dbReference>
<comment type="caution">
    <text evidence="2">The sequence shown here is derived from an EMBL/GenBank/DDBJ whole genome shotgun (WGS) entry which is preliminary data.</text>
</comment>
<dbReference type="PANTHER" id="PTHR21468:SF1">
    <property type="entry name" value="COILED-COIL DOMAIN-CONTAINING PROTEIN 83"/>
    <property type="match status" value="1"/>
</dbReference>
<evidence type="ECO:0000313" key="2">
    <source>
        <dbReference type="EMBL" id="NXL90304.1"/>
    </source>
</evidence>
<proteinExistence type="predicted"/>
<sequence length="175" mass="20753">VVTRADVEESLKDTWQYARDKEQILKDLRFQTEEVGQQLSVKQAERDHLLEYKNVGSKTDANRIESLVKDIKEVEDDFRRASEYYRNALKAMKEEDDALVEMHMKKSKEQAPESAVRYLDKSSCREIEENEWLKEEIKLYQKEVRDLKASVQRLEEENIALVTKLMDIKTQNLRI</sequence>
<organism evidence="2 3">
    <name type="scientific">Alectura lathami</name>
    <name type="common">Australian brush turkey</name>
    <dbReference type="NCBI Taxonomy" id="81907"/>
    <lineage>
        <taxon>Eukaryota</taxon>
        <taxon>Metazoa</taxon>
        <taxon>Chordata</taxon>
        <taxon>Craniata</taxon>
        <taxon>Vertebrata</taxon>
        <taxon>Euteleostomi</taxon>
        <taxon>Archelosauria</taxon>
        <taxon>Archosauria</taxon>
        <taxon>Dinosauria</taxon>
        <taxon>Saurischia</taxon>
        <taxon>Theropoda</taxon>
        <taxon>Coelurosauria</taxon>
        <taxon>Aves</taxon>
        <taxon>Neognathae</taxon>
        <taxon>Galloanserae</taxon>
        <taxon>Galliformes</taxon>
        <taxon>Megapodiidae</taxon>
        <taxon>Alectura</taxon>
    </lineage>
</organism>
<evidence type="ECO:0000256" key="1">
    <source>
        <dbReference type="SAM" id="Coils"/>
    </source>
</evidence>
<accession>A0A7L0WIC2</accession>
<feature type="non-terminal residue" evidence="2">
    <location>
        <position position="175"/>
    </location>
</feature>
<dbReference type="OrthoDB" id="10005859at2759"/>
<feature type="coiled-coil region" evidence="1">
    <location>
        <begin position="130"/>
        <end position="171"/>
    </location>
</feature>